<evidence type="ECO:0000256" key="4">
    <source>
        <dbReference type="ARBA" id="ARBA00022840"/>
    </source>
</evidence>
<dbReference type="STRING" id="356660.SAMN05444336_104323"/>
<dbReference type="InterPro" id="IPR005914">
    <property type="entry name" value="Acac_CoA_synth"/>
</dbReference>
<reference evidence="7 8" key="1">
    <citation type="submission" date="2016-10" db="EMBL/GenBank/DDBJ databases">
        <authorList>
            <person name="de Groot N.N."/>
        </authorList>
    </citation>
    <scope>NUCLEOTIDE SEQUENCE [LARGE SCALE GENOMIC DNA]</scope>
    <source>
        <strain evidence="7 8">DSM 17890</strain>
    </source>
</reference>
<dbReference type="GO" id="GO:0005524">
    <property type="term" value="F:ATP binding"/>
    <property type="evidence" value="ECO:0007669"/>
    <property type="project" value="UniProtKB-KW"/>
</dbReference>
<dbReference type="GO" id="GO:0006629">
    <property type="term" value="P:lipid metabolic process"/>
    <property type="evidence" value="ECO:0007669"/>
    <property type="project" value="InterPro"/>
</dbReference>
<dbReference type="AlphaFoldDB" id="A0A1H3AU75"/>
<keyword evidence="4" id="KW-0067">ATP-binding</keyword>
<evidence type="ECO:0000259" key="6">
    <source>
        <dbReference type="Pfam" id="PF16177"/>
    </source>
</evidence>
<feature type="domain" description="AMP-dependent synthetase/ligase" evidence="5">
    <location>
        <begin position="104"/>
        <end position="475"/>
    </location>
</feature>
<dbReference type="Proteomes" id="UP000199118">
    <property type="component" value="Unassembled WGS sequence"/>
</dbReference>
<evidence type="ECO:0000256" key="1">
    <source>
        <dbReference type="ARBA" id="ARBA00006432"/>
    </source>
</evidence>
<accession>A0A1H3AU75</accession>
<dbReference type="PANTHER" id="PTHR42921:SF1">
    <property type="entry name" value="ACETOACETYL-COA SYNTHETASE"/>
    <property type="match status" value="1"/>
</dbReference>
<comment type="similarity">
    <text evidence="1">Belongs to the ATP-dependent AMP-binding enzyme family.</text>
</comment>
<sequence>MSEEFPEAPVIWTPTPETVAGAEMTRFITWLREARGLDFADYPALWDWSTTDITGFWTAIRDFWGLKISDPTGPVLDREIMPGARWFEGARLNYADQIWRHLETRGRDAPAIRWRTEVASGTLSWGELADRAGALAAALRARGVVPGDRVCAILQNGAETMVAFLATVSIGATWSLTSPDMGRTAILDRFRQITPKVLIAADGYVHGGKSVPRLDLAAEVEAGLPDLAATILVGKLPERPDWPAHALDWDDLTAGGDGPPETEQVEFSHPLWIVYSSGTTGNPKPIVHGHGGALLEMMKFPLHNDVKPADTFMWLTASGWIMWNCQLAPLCAGATLAIFDGAPNRPDMGELWRYAAETGTTYLGAGAAFFSASMKDGVIPREAADLSALRSLGATGSPLAPEAYDWIQANVKRDVWIVPISGGTDFAGAFVGGCILMPVRKGEMQCRFLGARVEAWDEDGRPLDNAVGELVCTRPMPSMPLMFWGDEDGARLRESYFETYPGVWRHGDWIRITPHGGAVIYGRSDATINRRGLRIGSSEIYRAVEELPEVMDSLVVDLEMLGRDSFMPLFVVMRDGHPLDEAARGRILDAIRRAVSARYLPDEVVEVAEIPRTLSGKKLEVPVKKLLLGAAPEKAANRDSMANPDAFEAFIAYADARAAAV</sequence>
<dbReference type="SUPFAM" id="SSF56801">
    <property type="entry name" value="Acetyl-CoA synthetase-like"/>
    <property type="match status" value="1"/>
</dbReference>
<gene>
    <name evidence="7" type="ORF">SAMN05444336_104323</name>
</gene>
<name>A0A1H3AU75_9RHOB</name>
<feature type="domain" description="Acetyl-coenzyme A synthetase N-terminal" evidence="6">
    <location>
        <begin position="42"/>
        <end position="95"/>
    </location>
</feature>
<evidence type="ECO:0000256" key="2">
    <source>
        <dbReference type="ARBA" id="ARBA00022598"/>
    </source>
</evidence>
<evidence type="ECO:0000256" key="3">
    <source>
        <dbReference type="ARBA" id="ARBA00022741"/>
    </source>
</evidence>
<dbReference type="NCBIfam" id="NF002937">
    <property type="entry name" value="PRK03584.1"/>
    <property type="match status" value="1"/>
</dbReference>
<evidence type="ECO:0000313" key="7">
    <source>
        <dbReference type="EMBL" id="SDX33155.1"/>
    </source>
</evidence>
<proteinExistence type="inferred from homology"/>
<dbReference type="InterPro" id="IPR020845">
    <property type="entry name" value="AMP-binding_CS"/>
</dbReference>
<dbReference type="InterPro" id="IPR042099">
    <property type="entry name" value="ANL_N_sf"/>
</dbReference>
<dbReference type="Gene3D" id="3.30.300.30">
    <property type="match status" value="1"/>
</dbReference>
<dbReference type="Pfam" id="PF16177">
    <property type="entry name" value="ACAS_N"/>
    <property type="match status" value="1"/>
</dbReference>
<protein>
    <submittedName>
        <fullName evidence="7">Acetoacetyl-CoA synthetase</fullName>
    </submittedName>
</protein>
<dbReference type="PROSITE" id="PS00455">
    <property type="entry name" value="AMP_BINDING"/>
    <property type="match status" value="1"/>
</dbReference>
<dbReference type="NCBIfam" id="TIGR01217">
    <property type="entry name" value="ac_ac_CoA_syn"/>
    <property type="match status" value="1"/>
</dbReference>
<dbReference type="RefSeq" id="WP_092682689.1">
    <property type="nucleotide sequence ID" value="NZ_FNMZ01000004.1"/>
</dbReference>
<dbReference type="OrthoDB" id="9803968at2"/>
<organism evidence="7 8">
    <name type="scientific">Albimonas donghaensis</name>
    <dbReference type="NCBI Taxonomy" id="356660"/>
    <lineage>
        <taxon>Bacteria</taxon>
        <taxon>Pseudomonadati</taxon>
        <taxon>Pseudomonadota</taxon>
        <taxon>Alphaproteobacteria</taxon>
        <taxon>Rhodobacterales</taxon>
        <taxon>Paracoccaceae</taxon>
        <taxon>Albimonas</taxon>
    </lineage>
</organism>
<dbReference type="GO" id="GO:0030729">
    <property type="term" value="F:acetoacetate-CoA ligase activity"/>
    <property type="evidence" value="ECO:0007669"/>
    <property type="project" value="InterPro"/>
</dbReference>
<dbReference type="PANTHER" id="PTHR42921">
    <property type="entry name" value="ACETOACETYL-COA SYNTHETASE"/>
    <property type="match status" value="1"/>
</dbReference>
<dbReference type="Pfam" id="PF00501">
    <property type="entry name" value="AMP-binding"/>
    <property type="match status" value="1"/>
</dbReference>
<keyword evidence="2" id="KW-0436">Ligase</keyword>
<dbReference type="InterPro" id="IPR045851">
    <property type="entry name" value="AMP-bd_C_sf"/>
</dbReference>
<dbReference type="Gene3D" id="3.40.50.12780">
    <property type="entry name" value="N-terminal domain of ligase-like"/>
    <property type="match status" value="1"/>
</dbReference>
<keyword evidence="8" id="KW-1185">Reference proteome</keyword>
<evidence type="ECO:0000259" key="5">
    <source>
        <dbReference type="Pfam" id="PF00501"/>
    </source>
</evidence>
<dbReference type="InterPro" id="IPR032387">
    <property type="entry name" value="ACAS_N"/>
</dbReference>
<evidence type="ECO:0000313" key="8">
    <source>
        <dbReference type="Proteomes" id="UP000199118"/>
    </source>
</evidence>
<keyword evidence="3" id="KW-0547">Nucleotide-binding</keyword>
<dbReference type="InterPro" id="IPR000873">
    <property type="entry name" value="AMP-dep_synth/lig_dom"/>
</dbReference>
<dbReference type="EMBL" id="FNMZ01000004">
    <property type="protein sequence ID" value="SDX33155.1"/>
    <property type="molecule type" value="Genomic_DNA"/>
</dbReference>